<evidence type="ECO:0000313" key="1">
    <source>
        <dbReference type="EMBL" id="RUT08649.1"/>
    </source>
</evidence>
<accession>A0AB37UFB2</accession>
<dbReference type="Proteomes" id="UP000282574">
    <property type="component" value="Unassembled WGS sequence"/>
</dbReference>
<dbReference type="EMBL" id="RSCK01000054">
    <property type="protein sequence ID" value="RUT08649.1"/>
    <property type="molecule type" value="Genomic_DNA"/>
</dbReference>
<name>A0AB37UFB2_9CYAN</name>
<proteinExistence type="predicted"/>
<comment type="caution">
    <text evidence="1">The sequence shown here is derived from an EMBL/GenBank/DDBJ whole genome shotgun (WGS) entry which is preliminary data.</text>
</comment>
<keyword evidence="2" id="KW-1185">Reference proteome</keyword>
<protein>
    <submittedName>
        <fullName evidence="1">Uncharacterized protein</fullName>
    </submittedName>
</protein>
<organism evidence="1 2">
    <name type="scientific">Chroococcidiopsis cubana SAG 39.79</name>
    <dbReference type="NCBI Taxonomy" id="388085"/>
    <lineage>
        <taxon>Bacteria</taxon>
        <taxon>Bacillati</taxon>
        <taxon>Cyanobacteriota</taxon>
        <taxon>Cyanophyceae</taxon>
        <taxon>Chroococcidiopsidales</taxon>
        <taxon>Chroococcidiopsidaceae</taxon>
        <taxon>Chroococcidiopsis</taxon>
    </lineage>
</organism>
<gene>
    <name evidence="1" type="ORF">DSM107010_47940</name>
</gene>
<evidence type="ECO:0000313" key="2">
    <source>
        <dbReference type="Proteomes" id="UP000282574"/>
    </source>
</evidence>
<sequence>MRATLKVETKPKVKNFSRIDIEIAFVDGTNIRKFLRTELIVDFLS</sequence>
<reference evidence="1 2" key="1">
    <citation type="journal article" date="2019" name="Genome Biol. Evol.">
        <title>Day and night: Metabolic profiles and evolutionary relationships of six axenic non-marine cyanobacteria.</title>
        <authorList>
            <person name="Will S.E."/>
            <person name="Henke P."/>
            <person name="Boedeker C."/>
            <person name="Huang S."/>
            <person name="Brinkmann H."/>
            <person name="Rohde M."/>
            <person name="Jarek M."/>
            <person name="Friedl T."/>
            <person name="Seufert S."/>
            <person name="Schumacher M."/>
            <person name="Overmann J."/>
            <person name="Neumann-Schaal M."/>
            <person name="Petersen J."/>
        </authorList>
    </citation>
    <scope>NUCLEOTIDE SEQUENCE [LARGE SCALE GENOMIC DNA]</scope>
    <source>
        <strain evidence="1 2">SAG 39.79</strain>
    </source>
</reference>
<dbReference type="AlphaFoldDB" id="A0AB37UFB2"/>